<accession>A0ABR8CLU2</accession>
<reference evidence="1 2" key="1">
    <citation type="journal article" date="2020" name="ISME J.">
        <title>Comparative genomics reveals insights into cyanobacterial evolution and habitat adaptation.</title>
        <authorList>
            <person name="Chen M.Y."/>
            <person name="Teng W.K."/>
            <person name="Zhao L."/>
            <person name="Hu C.X."/>
            <person name="Zhou Y.K."/>
            <person name="Han B.P."/>
            <person name="Song L.R."/>
            <person name="Shu W.S."/>
        </authorList>
    </citation>
    <scope>NUCLEOTIDE SEQUENCE [LARGE SCALE GENOMIC DNA]</scope>
    <source>
        <strain evidence="1 2">FACHB-260</strain>
    </source>
</reference>
<evidence type="ECO:0000313" key="1">
    <source>
        <dbReference type="EMBL" id="MBD2344182.1"/>
    </source>
</evidence>
<proteinExistence type="predicted"/>
<protein>
    <submittedName>
        <fullName evidence="1">Uncharacterized protein</fullName>
    </submittedName>
</protein>
<comment type="caution">
    <text evidence="1">The sequence shown here is derived from an EMBL/GenBank/DDBJ whole genome shotgun (WGS) entry which is preliminary data.</text>
</comment>
<evidence type="ECO:0000313" key="2">
    <source>
        <dbReference type="Proteomes" id="UP000607281"/>
    </source>
</evidence>
<keyword evidence="2" id="KW-1185">Reference proteome</keyword>
<sequence>MTEHRELTPKEQKVVDGFEAARPGLGAIAENSIRNNDQTGWAEIIADTPEDELKACEGSSSNSFMYKRLG</sequence>
<name>A0ABR8CLU2_9NOST</name>
<organism evidence="1 2">
    <name type="scientific">Anabaena subtropica FACHB-260</name>
    <dbReference type="NCBI Taxonomy" id="2692884"/>
    <lineage>
        <taxon>Bacteria</taxon>
        <taxon>Bacillati</taxon>
        <taxon>Cyanobacteriota</taxon>
        <taxon>Cyanophyceae</taxon>
        <taxon>Nostocales</taxon>
        <taxon>Nostocaceae</taxon>
        <taxon>Anabaena</taxon>
    </lineage>
</organism>
<dbReference type="RefSeq" id="WP_190406640.1">
    <property type="nucleotide sequence ID" value="NZ_JACJRF010000010.1"/>
</dbReference>
<dbReference type="EMBL" id="JACJRF010000010">
    <property type="protein sequence ID" value="MBD2344182.1"/>
    <property type="molecule type" value="Genomic_DNA"/>
</dbReference>
<gene>
    <name evidence="1" type="ORF">H6G18_08470</name>
</gene>
<dbReference type="Proteomes" id="UP000607281">
    <property type="component" value="Unassembled WGS sequence"/>
</dbReference>